<name>A0A7R9FDI4_9NEOP</name>
<proteinExistence type="predicted"/>
<gene>
    <name evidence="2" type="ORF">TBIB3V08_LOCUS13348</name>
</gene>
<dbReference type="EMBL" id="OD583777">
    <property type="protein sequence ID" value="CAD7451079.1"/>
    <property type="molecule type" value="Genomic_DNA"/>
</dbReference>
<reference evidence="2" key="1">
    <citation type="submission" date="2020-11" db="EMBL/GenBank/DDBJ databases">
        <authorList>
            <person name="Tran Van P."/>
        </authorList>
    </citation>
    <scope>NUCLEOTIDE SEQUENCE</scope>
</reference>
<dbReference type="AlphaFoldDB" id="A0A7R9FDI4"/>
<protein>
    <submittedName>
        <fullName evidence="2">Uncharacterized protein</fullName>
    </submittedName>
</protein>
<accession>A0A7R9FDI4</accession>
<dbReference type="Pfam" id="PF01391">
    <property type="entry name" value="Collagen"/>
    <property type="match status" value="1"/>
</dbReference>
<evidence type="ECO:0000313" key="2">
    <source>
        <dbReference type="EMBL" id="CAD7451079.1"/>
    </source>
</evidence>
<dbReference type="InterPro" id="IPR008160">
    <property type="entry name" value="Collagen"/>
</dbReference>
<evidence type="ECO:0000256" key="1">
    <source>
        <dbReference type="SAM" id="MobiDB-lite"/>
    </source>
</evidence>
<organism evidence="2">
    <name type="scientific">Timema bartmani</name>
    <dbReference type="NCBI Taxonomy" id="61472"/>
    <lineage>
        <taxon>Eukaryota</taxon>
        <taxon>Metazoa</taxon>
        <taxon>Ecdysozoa</taxon>
        <taxon>Arthropoda</taxon>
        <taxon>Hexapoda</taxon>
        <taxon>Insecta</taxon>
        <taxon>Pterygota</taxon>
        <taxon>Neoptera</taxon>
        <taxon>Polyneoptera</taxon>
        <taxon>Phasmatodea</taxon>
        <taxon>Timematodea</taxon>
        <taxon>Timematoidea</taxon>
        <taxon>Timematidae</taxon>
        <taxon>Timema</taxon>
    </lineage>
</organism>
<feature type="region of interest" description="Disordered" evidence="1">
    <location>
        <begin position="67"/>
        <end position="108"/>
    </location>
</feature>
<sequence length="120" mass="12600">MGRDGISGMNGIPGAPGHVFLIPVRMFDFEGALSQDVLNSQGNEKGPDQQTEQFRQMLSQHMMAMRGTEGPMGLTGIPGPEGPTGPEGLKGEPGDIGEPGSRIHLSPSVTIVSVTKEDLC</sequence>